<feature type="region of interest" description="Disordered" evidence="1">
    <location>
        <begin position="317"/>
        <end position="345"/>
    </location>
</feature>
<evidence type="ECO:0000256" key="1">
    <source>
        <dbReference type="SAM" id="MobiDB-lite"/>
    </source>
</evidence>
<accession>A0A132E6G8</accession>
<reference evidence="2 3" key="1">
    <citation type="submission" date="2015-11" db="EMBL/GenBank/DDBJ databases">
        <title>Expanding the genomic diversity of Burkholderia species for the development of highly accurate diagnostics.</title>
        <authorList>
            <person name="Sahl J."/>
            <person name="Keim P."/>
            <person name="Wagner D."/>
        </authorList>
    </citation>
    <scope>NUCLEOTIDE SEQUENCE [LARGE SCALE GENOMIC DNA]</scope>
    <source>
        <strain evidence="2 3">MSMB368WGS</strain>
    </source>
</reference>
<proteinExistence type="predicted"/>
<dbReference type="AlphaFoldDB" id="A0A132E6G8"/>
<feature type="compositionally biased region" description="Basic residues" evidence="1">
    <location>
        <begin position="327"/>
        <end position="340"/>
    </location>
</feature>
<dbReference type="OrthoDB" id="8895745at2"/>
<organism evidence="2 3">
    <name type="scientific">Burkholderia pseudomultivorans</name>
    <dbReference type="NCBI Taxonomy" id="1207504"/>
    <lineage>
        <taxon>Bacteria</taxon>
        <taxon>Pseudomonadati</taxon>
        <taxon>Pseudomonadota</taxon>
        <taxon>Betaproteobacteria</taxon>
        <taxon>Burkholderiales</taxon>
        <taxon>Burkholderiaceae</taxon>
        <taxon>Burkholderia</taxon>
        <taxon>Burkholderia cepacia complex</taxon>
    </lineage>
</organism>
<evidence type="ECO:0000313" key="2">
    <source>
        <dbReference type="EMBL" id="KWF17581.1"/>
    </source>
</evidence>
<dbReference type="InterPro" id="IPR058915">
    <property type="entry name" value="AcrVA2-like"/>
</dbReference>
<dbReference type="Proteomes" id="UP000062912">
    <property type="component" value="Unassembled WGS sequence"/>
</dbReference>
<feature type="compositionally biased region" description="Basic and acidic residues" evidence="1">
    <location>
        <begin position="317"/>
        <end position="326"/>
    </location>
</feature>
<gene>
    <name evidence="2" type="ORF">WT56_32525</name>
</gene>
<evidence type="ECO:0000313" key="3">
    <source>
        <dbReference type="Proteomes" id="UP000062912"/>
    </source>
</evidence>
<dbReference type="RefSeq" id="WP_060247040.1">
    <property type="nucleotide sequence ID" value="NZ_LPJR01000094.1"/>
</dbReference>
<dbReference type="EMBL" id="LPJR01000094">
    <property type="protein sequence ID" value="KWF17581.1"/>
    <property type="molecule type" value="Genomic_DNA"/>
</dbReference>
<dbReference type="Pfam" id="PF26125">
    <property type="entry name" value="AcrVA2-like"/>
    <property type="match status" value="1"/>
</dbReference>
<sequence length="367" mass="41984">MKLEVEPFNRYAYHDPRAIVAALLQGAIQKTIEADDPLYERLPPPVRYRATGAIDAWKRVMQEGHKTGDADFWDGMRRFPLAVLYKEFPRFLKGWAHSLPSGLSQESAQLAHRSLVWQIYFASEGAMYEPTAALHRLLDSAYIADDVPIGMIELPAAATCIIPNPEWQGYKQGIRAIALFHRHGRDTAVPDERLSLVSWQEFGKDHIRIKFVDYPLADRNKTIQQILEQDVSVSEQNAELEAGREHWRLVSDYAIKMLLYLKIPDAQVVADRAYSNAPRDFKGLGQRKRKERLAQIEHLYDRHIVGPAVLDWEHGAHSEADSGAPHHEKRGHWRRPHFKMQPHGPNSSLRKVIFVGPVIVRPDRLGL</sequence>
<comment type="caution">
    <text evidence="2">The sequence shown here is derived from an EMBL/GenBank/DDBJ whole genome shotgun (WGS) entry which is preliminary data.</text>
</comment>
<protein>
    <submittedName>
        <fullName evidence="2">Uncharacterized protein</fullName>
    </submittedName>
</protein>
<name>A0A132E6G8_9BURK</name>